<accession>A0A316UUT9</accession>
<feature type="region of interest" description="Disordered" evidence="1">
    <location>
        <begin position="804"/>
        <end position="885"/>
    </location>
</feature>
<dbReference type="Proteomes" id="UP000245884">
    <property type="component" value="Unassembled WGS sequence"/>
</dbReference>
<evidence type="ECO:0000313" key="2">
    <source>
        <dbReference type="EMBL" id="PWN29076.1"/>
    </source>
</evidence>
<feature type="compositionally biased region" description="Polar residues" evidence="1">
    <location>
        <begin position="222"/>
        <end position="236"/>
    </location>
</feature>
<dbReference type="EMBL" id="KZ819664">
    <property type="protein sequence ID" value="PWN29076.1"/>
    <property type="molecule type" value="Genomic_DNA"/>
</dbReference>
<feature type="compositionally biased region" description="Polar residues" evidence="1">
    <location>
        <begin position="307"/>
        <end position="316"/>
    </location>
</feature>
<keyword evidence="3" id="KW-1185">Reference proteome</keyword>
<dbReference type="GeneID" id="37027532"/>
<name>A0A316UUT9_9BASI</name>
<feature type="compositionally biased region" description="Polar residues" evidence="1">
    <location>
        <begin position="393"/>
        <end position="413"/>
    </location>
</feature>
<feature type="compositionally biased region" description="Low complexity" evidence="1">
    <location>
        <begin position="191"/>
        <end position="215"/>
    </location>
</feature>
<feature type="compositionally biased region" description="Basic and acidic residues" evidence="1">
    <location>
        <begin position="368"/>
        <end position="386"/>
    </location>
</feature>
<feature type="compositionally biased region" description="Low complexity" evidence="1">
    <location>
        <begin position="11"/>
        <end position="22"/>
    </location>
</feature>
<feature type="region of interest" description="Disordered" evidence="1">
    <location>
        <begin position="1"/>
        <end position="86"/>
    </location>
</feature>
<reference evidence="2 3" key="1">
    <citation type="journal article" date="2018" name="Mol. Biol. Evol.">
        <title>Broad Genomic Sampling Reveals a Smut Pathogenic Ancestry of the Fungal Clade Ustilaginomycotina.</title>
        <authorList>
            <person name="Kijpornyongpan T."/>
            <person name="Mondo S.J."/>
            <person name="Barry K."/>
            <person name="Sandor L."/>
            <person name="Lee J."/>
            <person name="Lipzen A."/>
            <person name="Pangilinan J."/>
            <person name="LaButti K."/>
            <person name="Hainaut M."/>
            <person name="Henrissat B."/>
            <person name="Grigoriev I.V."/>
            <person name="Spatafora J.W."/>
            <person name="Aime M.C."/>
        </authorList>
    </citation>
    <scope>NUCLEOTIDE SEQUENCE [LARGE SCALE GENOMIC DNA]</scope>
    <source>
        <strain evidence="2 3">MCA 5214</strain>
    </source>
</reference>
<feature type="region of interest" description="Disordered" evidence="1">
    <location>
        <begin position="101"/>
        <end position="272"/>
    </location>
</feature>
<sequence length="885" mass="97482">MPLFSRRQPKQKPAAQPAAQPQWHRSESQGSIAQQNAPTRIPFTKRFSSPKITPSPSYRHALDSIDSAAPSQKTAKKKKAVPFQRREEVVNSVDSRPIPVIPPRTNVPFQRVGRSTSIRSNQRNHRDQAPRASDVRQPSSLFKRVHAVNDAGNSSMTGHSASDGHMADPRLPMTHSYSDGLGMSFHDRVHQLSAARAQQQQQQQHVKSSSSSIASLFRRNNRASSRETASMRSGTSADRARDVDTGNSVEILGNWAQGNHKRDPRTARGQGRAGFGVYDYADNGGNIALHTDWGSWSQLPPGRSSFAFSSEPSIRQSIEESGAWSRRSSARDEDDEEDGQGYDDRAHARLDLPPNFCDQPFMGTQTFEEDRTVQETKPARRTDPFSKAKRNSATKQFAVSRQGQEDATPSANPTRRGGDYFQMHLTNATRDDGMRPLPNTPGTPRASGDGRSSGRRPRTAPEDTPSPSPSPAGRISRPSTPGIDQKLQRNVELYNRKVAEACESIHNAALESAEFYEGCNPLPSTADLPSFMKGLGLDLLGEDERKEKSLDLLRHLVHLHLFQELNDCLDASGLEKSQGAVMKKAMEKFKSTGALADVLQHRALQTSLQLSTLSQAYFMHSRSVILTSLQSSIAFFLHWAGLAERTNDAGLHGYGKLKEARDVLDSLLKLARGVKESVGGTEDAVLRRGWFEVVTRVGPKDSVSKETQAASLSSSAATQRPALDKDYSSGSSLGANSARKRSDTTDSALSHPRKSSEGAEGRLITKSLGLILLPLQSAHPEATFKQLLGFKKGHVDMVVEPQQIAIMPRGDGGRRTGEHQKHQQHQPRQEHVQHQQQGSVYDNRLRDDSLSSAPSFDHFDVEETPPPASKAPQSVPMMREMRHAR</sequence>
<organism evidence="2 3">
    <name type="scientific">Jaminaea rosea</name>
    <dbReference type="NCBI Taxonomy" id="1569628"/>
    <lineage>
        <taxon>Eukaryota</taxon>
        <taxon>Fungi</taxon>
        <taxon>Dikarya</taxon>
        <taxon>Basidiomycota</taxon>
        <taxon>Ustilaginomycotina</taxon>
        <taxon>Exobasidiomycetes</taxon>
        <taxon>Microstromatales</taxon>
        <taxon>Microstromatales incertae sedis</taxon>
        <taxon>Jaminaea</taxon>
    </lineage>
</organism>
<evidence type="ECO:0000256" key="1">
    <source>
        <dbReference type="SAM" id="MobiDB-lite"/>
    </source>
</evidence>
<feature type="compositionally biased region" description="Basic and acidic residues" evidence="1">
    <location>
        <begin position="811"/>
        <end position="833"/>
    </location>
</feature>
<dbReference type="RefSeq" id="XP_025363688.1">
    <property type="nucleotide sequence ID" value="XM_025505709.1"/>
</dbReference>
<feature type="region of interest" description="Disordered" evidence="1">
    <location>
        <begin position="307"/>
        <end position="485"/>
    </location>
</feature>
<dbReference type="AlphaFoldDB" id="A0A316UUT9"/>
<feature type="compositionally biased region" description="Polar residues" evidence="1">
    <location>
        <begin position="28"/>
        <end position="38"/>
    </location>
</feature>
<protein>
    <submittedName>
        <fullName evidence="2">Uncharacterized protein</fullName>
    </submittedName>
</protein>
<proteinExistence type="predicted"/>
<evidence type="ECO:0000313" key="3">
    <source>
        <dbReference type="Proteomes" id="UP000245884"/>
    </source>
</evidence>
<feature type="compositionally biased region" description="Polar residues" evidence="1">
    <location>
        <begin position="151"/>
        <end position="160"/>
    </location>
</feature>
<gene>
    <name evidence="2" type="ORF">BDZ90DRAFT_231077</name>
</gene>
<feature type="region of interest" description="Disordered" evidence="1">
    <location>
        <begin position="702"/>
        <end position="761"/>
    </location>
</feature>
<feature type="compositionally biased region" description="Acidic residues" evidence="1">
    <location>
        <begin position="332"/>
        <end position="341"/>
    </location>
</feature>
<feature type="compositionally biased region" description="Polar residues" evidence="1">
    <location>
        <begin position="46"/>
        <end position="56"/>
    </location>
</feature>